<sequence length="59" mass="6569">MNCWTNSKKGSGKNRSTVYMQLECGTGGSRGFLQKRTYSSHLCGPCQCIRLGVEERPLL</sequence>
<protein>
    <submittedName>
        <fullName evidence="1">Uncharacterized protein</fullName>
    </submittedName>
</protein>
<reference evidence="1" key="1">
    <citation type="journal article" date="2019" name="bioRxiv">
        <title>The Genome of the Zebra Mussel, Dreissena polymorpha: A Resource for Invasive Species Research.</title>
        <authorList>
            <person name="McCartney M.A."/>
            <person name="Auch B."/>
            <person name="Kono T."/>
            <person name="Mallez S."/>
            <person name="Zhang Y."/>
            <person name="Obille A."/>
            <person name="Becker A."/>
            <person name="Abrahante J.E."/>
            <person name="Garbe J."/>
            <person name="Badalamenti J.P."/>
            <person name="Herman A."/>
            <person name="Mangelson H."/>
            <person name="Liachko I."/>
            <person name="Sullivan S."/>
            <person name="Sone E.D."/>
            <person name="Koren S."/>
            <person name="Silverstein K.A.T."/>
            <person name="Beckman K.B."/>
            <person name="Gohl D.M."/>
        </authorList>
    </citation>
    <scope>NUCLEOTIDE SEQUENCE</scope>
    <source>
        <strain evidence="1">Duluth1</strain>
        <tissue evidence="1">Whole animal</tissue>
    </source>
</reference>
<comment type="caution">
    <text evidence="1">The sequence shown here is derived from an EMBL/GenBank/DDBJ whole genome shotgun (WGS) entry which is preliminary data.</text>
</comment>
<dbReference type="Proteomes" id="UP000828390">
    <property type="component" value="Unassembled WGS sequence"/>
</dbReference>
<organism evidence="1 2">
    <name type="scientific">Dreissena polymorpha</name>
    <name type="common">Zebra mussel</name>
    <name type="synonym">Mytilus polymorpha</name>
    <dbReference type="NCBI Taxonomy" id="45954"/>
    <lineage>
        <taxon>Eukaryota</taxon>
        <taxon>Metazoa</taxon>
        <taxon>Spiralia</taxon>
        <taxon>Lophotrochozoa</taxon>
        <taxon>Mollusca</taxon>
        <taxon>Bivalvia</taxon>
        <taxon>Autobranchia</taxon>
        <taxon>Heteroconchia</taxon>
        <taxon>Euheterodonta</taxon>
        <taxon>Imparidentia</taxon>
        <taxon>Neoheterodontei</taxon>
        <taxon>Myida</taxon>
        <taxon>Dreissenoidea</taxon>
        <taxon>Dreissenidae</taxon>
        <taxon>Dreissena</taxon>
    </lineage>
</organism>
<reference evidence="1" key="2">
    <citation type="submission" date="2020-11" db="EMBL/GenBank/DDBJ databases">
        <authorList>
            <person name="McCartney M.A."/>
            <person name="Auch B."/>
            <person name="Kono T."/>
            <person name="Mallez S."/>
            <person name="Becker A."/>
            <person name="Gohl D.M."/>
            <person name="Silverstein K.A.T."/>
            <person name="Koren S."/>
            <person name="Bechman K.B."/>
            <person name="Herman A."/>
            <person name="Abrahante J.E."/>
            <person name="Garbe J."/>
        </authorList>
    </citation>
    <scope>NUCLEOTIDE SEQUENCE</scope>
    <source>
        <strain evidence="1">Duluth1</strain>
        <tissue evidence="1">Whole animal</tissue>
    </source>
</reference>
<gene>
    <name evidence="1" type="ORF">DPMN_129023</name>
</gene>
<evidence type="ECO:0000313" key="2">
    <source>
        <dbReference type="Proteomes" id="UP000828390"/>
    </source>
</evidence>
<keyword evidence="2" id="KW-1185">Reference proteome</keyword>
<proteinExistence type="predicted"/>
<dbReference type="AlphaFoldDB" id="A0A9D4H0H4"/>
<evidence type="ECO:0000313" key="1">
    <source>
        <dbReference type="EMBL" id="KAH3827094.1"/>
    </source>
</evidence>
<accession>A0A9D4H0H4</accession>
<name>A0A9D4H0H4_DREPO</name>
<dbReference type="EMBL" id="JAIWYP010000005">
    <property type="protein sequence ID" value="KAH3827094.1"/>
    <property type="molecule type" value="Genomic_DNA"/>
</dbReference>